<evidence type="ECO:0000313" key="2">
    <source>
        <dbReference type="Proteomes" id="UP000289738"/>
    </source>
</evidence>
<evidence type="ECO:0008006" key="3">
    <source>
        <dbReference type="Google" id="ProtNLM"/>
    </source>
</evidence>
<name>A0A444X6C6_ARAHY</name>
<sequence length="149" mass="16529">MNRALLEDITDEEIKSATFSMYGSQELRSDGWSGQFFLKELGYSPKGGVRLAPTALSITHLLFADSCIIFLGAKEEKIFQHIQILNNYTIVSGQMINLEKSGITFGNQISIQIRVNIEEILTIFSGRLLKIPRTSNTMGKVEGQGSRVG</sequence>
<protein>
    <recommendedName>
        <fullName evidence="3">Reverse transcriptase domain-containing protein</fullName>
    </recommendedName>
</protein>
<comment type="caution">
    <text evidence="1">The sequence shown here is derived from an EMBL/GenBank/DDBJ whole genome shotgun (WGS) entry which is preliminary data.</text>
</comment>
<reference evidence="1 2" key="1">
    <citation type="submission" date="2019-01" db="EMBL/GenBank/DDBJ databases">
        <title>Sequencing of cultivated peanut Arachis hypogaea provides insights into genome evolution and oil improvement.</title>
        <authorList>
            <person name="Chen X."/>
        </authorList>
    </citation>
    <scope>NUCLEOTIDE SEQUENCE [LARGE SCALE GENOMIC DNA]</scope>
    <source>
        <strain evidence="2">cv. Fuhuasheng</strain>
        <tissue evidence="1">Leaves</tissue>
    </source>
</reference>
<dbReference type="EMBL" id="SDMP01000020">
    <property type="protein sequence ID" value="RYQ85222.1"/>
    <property type="molecule type" value="Genomic_DNA"/>
</dbReference>
<evidence type="ECO:0000313" key="1">
    <source>
        <dbReference type="EMBL" id="RYQ85222.1"/>
    </source>
</evidence>
<dbReference type="Proteomes" id="UP000289738">
    <property type="component" value="Chromosome B10"/>
</dbReference>
<gene>
    <name evidence="1" type="ORF">Ahy_B10g104723</name>
</gene>
<keyword evidence="2" id="KW-1185">Reference proteome</keyword>
<dbReference type="AlphaFoldDB" id="A0A444X6C6"/>
<proteinExistence type="predicted"/>
<accession>A0A444X6C6</accession>
<organism evidence="1 2">
    <name type="scientific">Arachis hypogaea</name>
    <name type="common">Peanut</name>
    <dbReference type="NCBI Taxonomy" id="3818"/>
    <lineage>
        <taxon>Eukaryota</taxon>
        <taxon>Viridiplantae</taxon>
        <taxon>Streptophyta</taxon>
        <taxon>Embryophyta</taxon>
        <taxon>Tracheophyta</taxon>
        <taxon>Spermatophyta</taxon>
        <taxon>Magnoliopsida</taxon>
        <taxon>eudicotyledons</taxon>
        <taxon>Gunneridae</taxon>
        <taxon>Pentapetalae</taxon>
        <taxon>rosids</taxon>
        <taxon>fabids</taxon>
        <taxon>Fabales</taxon>
        <taxon>Fabaceae</taxon>
        <taxon>Papilionoideae</taxon>
        <taxon>50 kb inversion clade</taxon>
        <taxon>dalbergioids sensu lato</taxon>
        <taxon>Dalbergieae</taxon>
        <taxon>Pterocarpus clade</taxon>
        <taxon>Arachis</taxon>
    </lineage>
</organism>